<accession>A0ABZ2K6G9</accession>
<organism evidence="2 3">
    <name type="scientific">Pendulispora brunnea</name>
    <dbReference type="NCBI Taxonomy" id="2905690"/>
    <lineage>
        <taxon>Bacteria</taxon>
        <taxon>Pseudomonadati</taxon>
        <taxon>Myxococcota</taxon>
        <taxon>Myxococcia</taxon>
        <taxon>Myxococcales</taxon>
        <taxon>Sorangiineae</taxon>
        <taxon>Pendulisporaceae</taxon>
        <taxon>Pendulispora</taxon>
    </lineage>
</organism>
<dbReference type="RefSeq" id="WP_394844888.1">
    <property type="nucleotide sequence ID" value="NZ_CP089982.1"/>
</dbReference>
<protein>
    <submittedName>
        <fullName evidence="2">Uncharacterized protein</fullName>
    </submittedName>
</protein>
<dbReference type="Proteomes" id="UP001379533">
    <property type="component" value="Chromosome"/>
</dbReference>
<evidence type="ECO:0000256" key="1">
    <source>
        <dbReference type="SAM" id="SignalP"/>
    </source>
</evidence>
<feature type="chain" id="PRO_5045428005" evidence="1">
    <location>
        <begin position="28"/>
        <end position="125"/>
    </location>
</feature>
<gene>
    <name evidence="2" type="ORF">LZC95_48565</name>
</gene>
<reference evidence="2 3" key="1">
    <citation type="submission" date="2021-12" db="EMBL/GenBank/DDBJ databases">
        <title>Discovery of the Pendulisporaceae a myxobacterial family with distinct sporulation behavior and unique specialized metabolism.</title>
        <authorList>
            <person name="Garcia R."/>
            <person name="Popoff A."/>
            <person name="Bader C.D."/>
            <person name="Loehr J."/>
            <person name="Walesch S."/>
            <person name="Walt C."/>
            <person name="Boldt J."/>
            <person name="Bunk B."/>
            <person name="Haeckl F.J.F.P.J."/>
            <person name="Gunesch A.P."/>
            <person name="Birkelbach J."/>
            <person name="Nuebel U."/>
            <person name="Pietschmann T."/>
            <person name="Bach T."/>
            <person name="Mueller R."/>
        </authorList>
    </citation>
    <scope>NUCLEOTIDE SEQUENCE [LARGE SCALE GENOMIC DNA]</scope>
    <source>
        <strain evidence="2 3">MSr12523</strain>
    </source>
</reference>
<dbReference type="EMBL" id="CP089982">
    <property type="protein sequence ID" value="WXA94287.1"/>
    <property type="molecule type" value="Genomic_DNA"/>
</dbReference>
<feature type="signal peptide" evidence="1">
    <location>
        <begin position="1"/>
        <end position="27"/>
    </location>
</feature>
<keyword evidence="1" id="KW-0732">Signal</keyword>
<sequence length="125" mass="13700">MMRFVLGASLCVFTLGAIASLSPKAEASPIQVSNAPDEDFEARDCTRVRYWFLQEAVINIWTCDIATYHAQIAHAQAGDQVWFGGDEVRYSVPVGSTYANTHEVETDRQVCARIAATGASDCNPR</sequence>
<keyword evidence="3" id="KW-1185">Reference proteome</keyword>
<name>A0ABZ2K6G9_9BACT</name>
<proteinExistence type="predicted"/>
<evidence type="ECO:0000313" key="3">
    <source>
        <dbReference type="Proteomes" id="UP001379533"/>
    </source>
</evidence>
<evidence type="ECO:0000313" key="2">
    <source>
        <dbReference type="EMBL" id="WXA94287.1"/>
    </source>
</evidence>